<protein>
    <submittedName>
        <fullName evidence="2">Uncharacterized protein</fullName>
    </submittedName>
</protein>
<feature type="region of interest" description="Disordered" evidence="1">
    <location>
        <begin position="245"/>
        <end position="318"/>
    </location>
</feature>
<organism evidence="2 3">
    <name type="scientific">Cudoniella acicularis</name>
    <dbReference type="NCBI Taxonomy" id="354080"/>
    <lineage>
        <taxon>Eukaryota</taxon>
        <taxon>Fungi</taxon>
        <taxon>Dikarya</taxon>
        <taxon>Ascomycota</taxon>
        <taxon>Pezizomycotina</taxon>
        <taxon>Leotiomycetes</taxon>
        <taxon>Helotiales</taxon>
        <taxon>Tricladiaceae</taxon>
        <taxon>Cudoniella</taxon>
    </lineage>
</organism>
<dbReference type="AlphaFoldDB" id="A0A8H4RDC3"/>
<evidence type="ECO:0000313" key="3">
    <source>
        <dbReference type="Proteomes" id="UP000566819"/>
    </source>
</evidence>
<dbReference type="EMBL" id="JAAMPI010001074">
    <property type="protein sequence ID" value="KAF4626838.1"/>
    <property type="molecule type" value="Genomic_DNA"/>
</dbReference>
<evidence type="ECO:0000256" key="1">
    <source>
        <dbReference type="SAM" id="MobiDB-lite"/>
    </source>
</evidence>
<sequence>MDYTSLFPDMVQQLLKAGLHFSTIWEVYQKCLKESLQDSRAQYVEETLCETERGVWERYWDEEKHPFPGEIKWKHTPLPSTPPPFDNRPAMPEEFDYEERNVNPRKRGREKETQMEEREARAGQRRYTSEYPKRLRSYNPNWTLITVKLATFGRVWENREGDGEESAEGSLGPVMAMPARFAAMDGTMHQSYDRALRHSRQPYDYGARAAGHSVGGYGYNDRSGRLLEHEDGAISDTVLRSVEVEAHNRGDGDGTQKFQRKEQPDDGGSPAGRRSVESAYEAEFSDGDRKPPQNRQFAEGDLSAGRGSVDEFSESSFH</sequence>
<name>A0A8H4RDC3_9HELO</name>
<reference evidence="2 3" key="1">
    <citation type="submission" date="2020-03" db="EMBL/GenBank/DDBJ databases">
        <title>Draft Genome Sequence of Cudoniella acicularis.</title>
        <authorList>
            <person name="Buettner E."/>
            <person name="Kellner H."/>
        </authorList>
    </citation>
    <scope>NUCLEOTIDE SEQUENCE [LARGE SCALE GENOMIC DNA]</scope>
    <source>
        <strain evidence="2 3">DSM 108380</strain>
    </source>
</reference>
<comment type="caution">
    <text evidence="2">The sequence shown here is derived from an EMBL/GenBank/DDBJ whole genome shotgun (WGS) entry which is preliminary data.</text>
</comment>
<feature type="compositionally biased region" description="Basic and acidic residues" evidence="1">
    <location>
        <begin position="109"/>
        <end position="125"/>
    </location>
</feature>
<feature type="region of interest" description="Disordered" evidence="1">
    <location>
        <begin position="71"/>
        <end position="125"/>
    </location>
</feature>
<gene>
    <name evidence="2" type="ORF">G7Y89_g11316</name>
</gene>
<evidence type="ECO:0000313" key="2">
    <source>
        <dbReference type="EMBL" id="KAF4626838.1"/>
    </source>
</evidence>
<accession>A0A8H4RDC3</accession>
<dbReference type="Proteomes" id="UP000566819">
    <property type="component" value="Unassembled WGS sequence"/>
</dbReference>
<feature type="compositionally biased region" description="Basic and acidic residues" evidence="1">
    <location>
        <begin position="245"/>
        <end position="264"/>
    </location>
</feature>
<keyword evidence="3" id="KW-1185">Reference proteome</keyword>
<proteinExistence type="predicted"/>